<dbReference type="EMBL" id="OB794581">
    <property type="protein sequence ID" value="CAD7430653.1"/>
    <property type="molecule type" value="Genomic_DNA"/>
</dbReference>
<proteinExistence type="predicted"/>
<dbReference type="Pfam" id="PF13087">
    <property type="entry name" value="AAA_12"/>
    <property type="match status" value="1"/>
</dbReference>
<dbReference type="GO" id="GO:0005737">
    <property type="term" value="C:cytoplasm"/>
    <property type="evidence" value="ECO:0007669"/>
    <property type="project" value="UniProtKB-SubCell"/>
</dbReference>
<dbReference type="PANTHER" id="PTHR45418:SF1">
    <property type="entry name" value="CANCER_TESTIS ANTIGEN 55"/>
    <property type="match status" value="1"/>
</dbReference>
<evidence type="ECO:0000259" key="3">
    <source>
        <dbReference type="Pfam" id="PF13087"/>
    </source>
</evidence>
<evidence type="ECO:0000256" key="2">
    <source>
        <dbReference type="ARBA" id="ARBA00022490"/>
    </source>
</evidence>
<dbReference type="CDD" id="cd18808">
    <property type="entry name" value="SF1_C_Upf1"/>
    <property type="match status" value="1"/>
</dbReference>
<accession>A0A7R9EAV5</accession>
<protein>
    <recommendedName>
        <fullName evidence="3">DNA2/NAM7 helicase-like C-terminal domain-containing protein</fullName>
    </recommendedName>
</protein>
<evidence type="ECO:0000313" key="4">
    <source>
        <dbReference type="EMBL" id="CAD7430653.1"/>
    </source>
</evidence>
<dbReference type="AlphaFoldDB" id="A0A7R9EAV5"/>
<organism evidence="4">
    <name type="scientific">Timema monikensis</name>
    <dbReference type="NCBI Taxonomy" id="170555"/>
    <lineage>
        <taxon>Eukaryota</taxon>
        <taxon>Metazoa</taxon>
        <taxon>Ecdysozoa</taxon>
        <taxon>Arthropoda</taxon>
        <taxon>Hexapoda</taxon>
        <taxon>Insecta</taxon>
        <taxon>Pterygota</taxon>
        <taxon>Neoptera</taxon>
        <taxon>Polyneoptera</taxon>
        <taxon>Phasmatodea</taxon>
        <taxon>Timematodea</taxon>
        <taxon>Timematoidea</taxon>
        <taxon>Timematidae</taxon>
        <taxon>Timema</taxon>
    </lineage>
</organism>
<feature type="domain" description="DNA2/NAM7 helicase-like C-terminal" evidence="3">
    <location>
        <begin position="86"/>
        <end position="162"/>
    </location>
</feature>
<sequence length="316" mass="35867">MQARQVPKPAVEEHYLSSGQVDKKEGVLRGLGTLPIKLCGESHSLGFIGVVEIRHPVYGGGVSDASVFMVDVTMLESFLQCRDTAQKFKQAMKKKNWQEVSVGSVEEFQGQERLIIIISTVRSSHELLEDDYKFRLGFLDNPKRFNVAMTRAKSLLIVVGNPNILQCDYYWHQLLNYCHKNNAYRGVKFPLHKKSPVDRLIKDMKQLDINTETVTRCFEKAGFSMSEVTAGVENENDLQDLQNYMNEASFNNCNAEDYINIDNNVKTEPDTMDINGLYENFKEDSGGESLFATTLPGKLKEFHDDDDDDEDDAIRS</sequence>
<dbReference type="InterPro" id="IPR047187">
    <property type="entry name" value="SF1_C_Upf1"/>
</dbReference>
<dbReference type="InterPro" id="IPR041679">
    <property type="entry name" value="DNA2/NAM7-like_C"/>
</dbReference>
<dbReference type="SUPFAM" id="SSF52540">
    <property type="entry name" value="P-loop containing nucleoside triphosphate hydrolases"/>
    <property type="match status" value="1"/>
</dbReference>
<comment type="subcellular location">
    <subcellularLocation>
        <location evidence="1">Cytoplasm</location>
    </subcellularLocation>
</comment>
<reference evidence="4" key="1">
    <citation type="submission" date="2020-11" db="EMBL/GenBank/DDBJ databases">
        <authorList>
            <person name="Tran Van P."/>
        </authorList>
    </citation>
    <scope>NUCLEOTIDE SEQUENCE</scope>
</reference>
<gene>
    <name evidence="4" type="ORF">TMSB3V08_LOCUS7405</name>
</gene>
<keyword evidence="2" id="KW-0963">Cytoplasm</keyword>
<dbReference type="InterPro" id="IPR027417">
    <property type="entry name" value="P-loop_NTPase"/>
</dbReference>
<dbReference type="PANTHER" id="PTHR45418">
    <property type="entry name" value="CANCER/TESTIS ANTIGEN 55"/>
    <property type="match status" value="1"/>
</dbReference>
<dbReference type="Gene3D" id="3.40.50.300">
    <property type="entry name" value="P-loop containing nucleotide triphosphate hydrolases"/>
    <property type="match status" value="1"/>
</dbReference>
<evidence type="ECO:0000256" key="1">
    <source>
        <dbReference type="ARBA" id="ARBA00004496"/>
    </source>
</evidence>
<name>A0A7R9EAV5_9NEOP</name>